<proteinExistence type="predicted"/>
<reference evidence="2" key="2">
    <citation type="journal article" date="2012" name="PLoS ONE">
        <title>A Deeply Branching Thermophilic Bacterium with an Ancient Acetyl-CoA Pathway Dominates a Subsurface Ecosystem.</title>
        <authorList>
            <person name="Takami H."/>
            <person name="Noguchi H."/>
            <person name="Takaki Y."/>
            <person name="Uchiyama I."/>
            <person name="Toyoda A."/>
            <person name="Nishi S."/>
            <person name="Chee G.-J."/>
            <person name="Arai W."/>
            <person name="Nunoura T."/>
            <person name="Itoh T."/>
            <person name="Hattori M."/>
            <person name="Takai K."/>
        </authorList>
    </citation>
    <scope>NUCLEOTIDE SEQUENCE</scope>
</reference>
<protein>
    <submittedName>
        <fullName evidence="2">PilT domain protein</fullName>
    </submittedName>
</protein>
<evidence type="ECO:0000313" key="2">
    <source>
        <dbReference type="EMBL" id="BAL55535.1"/>
    </source>
</evidence>
<dbReference type="Pfam" id="PF01850">
    <property type="entry name" value="PIN"/>
    <property type="match status" value="1"/>
</dbReference>
<evidence type="ECO:0000259" key="1">
    <source>
        <dbReference type="Pfam" id="PF01850"/>
    </source>
</evidence>
<gene>
    <name evidence="2" type="ORF">HGMM_F28H07C09</name>
</gene>
<sequence>MSQLYVVDTHALFWYLTASPQLGSQALQAFQAAEQGHAKIIVPTIVLAELYFLNEKLGQPLNFIEEYRKMLASGLFEFSPLDEALILLFPYLPGIHEMHDRIVAAVALRFQAPLLTRDAEIRRSGIIAVQW</sequence>
<dbReference type="InterPro" id="IPR029060">
    <property type="entry name" value="PIN-like_dom_sf"/>
</dbReference>
<dbReference type="InterPro" id="IPR002716">
    <property type="entry name" value="PIN_dom"/>
</dbReference>
<dbReference type="Gene3D" id="3.40.50.1010">
    <property type="entry name" value="5'-nuclease"/>
    <property type="match status" value="1"/>
</dbReference>
<dbReference type="AlphaFoldDB" id="H5SH99"/>
<dbReference type="SUPFAM" id="SSF88723">
    <property type="entry name" value="PIN domain-like"/>
    <property type="match status" value="1"/>
</dbReference>
<name>H5SH99_9BACT</name>
<reference evidence="2" key="1">
    <citation type="journal article" date="2005" name="Environ. Microbiol.">
        <title>Genetic and functional properties of uncultivated thermophilic crenarchaeotes from a subsurface gold mine as revealed by analysis of genome fragments.</title>
        <authorList>
            <person name="Nunoura T."/>
            <person name="Hirayama H."/>
            <person name="Takami H."/>
            <person name="Oida H."/>
            <person name="Nishi S."/>
            <person name="Shimamura S."/>
            <person name="Suzuki Y."/>
            <person name="Inagaki F."/>
            <person name="Takai K."/>
            <person name="Nealson K.H."/>
            <person name="Horikoshi K."/>
        </authorList>
    </citation>
    <scope>NUCLEOTIDE SEQUENCE</scope>
</reference>
<dbReference type="EMBL" id="AP011720">
    <property type="protein sequence ID" value="BAL55535.1"/>
    <property type="molecule type" value="Genomic_DNA"/>
</dbReference>
<organism evidence="2">
    <name type="scientific">uncultured Acetothermia bacterium</name>
    <dbReference type="NCBI Taxonomy" id="236499"/>
    <lineage>
        <taxon>Bacteria</taxon>
        <taxon>Candidatus Bipolaricaulota</taxon>
        <taxon>environmental samples</taxon>
    </lineage>
</organism>
<accession>H5SH99</accession>
<feature type="domain" description="PIN" evidence="1">
    <location>
        <begin position="5"/>
        <end position="123"/>
    </location>
</feature>